<dbReference type="InterPro" id="IPR017941">
    <property type="entry name" value="Rieske_2Fe-2S"/>
</dbReference>
<evidence type="ECO:0000256" key="9">
    <source>
        <dbReference type="ARBA" id="ARBA00022692"/>
    </source>
</evidence>
<keyword evidence="14 20" id="KW-1133">Transmembrane helix</keyword>
<gene>
    <name evidence="23" type="primary">petA</name>
    <name evidence="23" type="ORF">GMJLKIPL_3800</name>
</gene>
<comment type="cofactor">
    <cofactor evidence="20">
        <name>[2Fe-2S] cluster</name>
        <dbReference type="ChEBI" id="CHEBI:190135"/>
    </cofactor>
    <text evidence="20">Binds 1 [2Fe-2S] cluster per subunit.</text>
</comment>
<comment type="subcellular location">
    <subcellularLocation>
        <location evidence="2">Cell membrane</location>
        <topology evidence="2">Single-pass membrane protein</topology>
    </subcellularLocation>
</comment>
<keyword evidence="9 20" id="KW-0812">Transmembrane</keyword>
<reference evidence="23" key="2">
    <citation type="submission" date="2021-08" db="EMBL/GenBank/DDBJ databases">
        <authorList>
            <person name="Tani A."/>
            <person name="Ola A."/>
            <person name="Ogura Y."/>
            <person name="Katsura K."/>
            <person name="Hayashi T."/>
        </authorList>
    </citation>
    <scope>NUCLEOTIDE SEQUENCE</scope>
    <source>
        <strain evidence="23">DSM 17168</strain>
    </source>
</reference>
<name>A0ABQ4SJC8_9HYPH</name>
<evidence type="ECO:0000256" key="10">
    <source>
        <dbReference type="ARBA" id="ARBA00022714"/>
    </source>
</evidence>
<keyword evidence="11" id="KW-0479">Metal-binding</keyword>
<evidence type="ECO:0000313" key="24">
    <source>
        <dbReference type="Proteomes" id="UP001055153"/>
    </source>
</evidence>
<dbReference type="EMBL" id="BPQQ01000043">
    <property type="protein sequence ID" value="GJE01863.1"/>
    <property type="molecule type" value="Genomic_DNA"/>
</dbReference>
<comment type="similarity">
    <text evidence="3">Belongs to the Rieske iron-sulfur protein family.</text>
</comment>
<evidence type="ECO:0000256" key="13">
    <source>
        <dbReference type="ARBA" id="ARBA00022982"/>
    </source>
</evidence>
<dbReference type="Pfam" id="PF10399">
    <property type="entry name" value="UCR_Fe-S_N"/>
    <property type="match status" value="1"/>
</dbReference>
<protein>
    <recommendedName>
        <fullName evidence="6 20">Ubiquinol-cytochrome c reductase iron-sulfur subunit</fullName>
        <ecNumber evidence="5 20">7.1.1.8</ecNumber>
    </recommendedName>
</protein>
<dbReference type="Proteomes" id="UP001055153">
    <property type="component" value="Unassembled WGS sequence"/>
</dbReference>
<dbReference type="SUPFAM" id="SSF50022">
    <property type="entry name" value="ISP domain"/>
    <property type="match status" value="1"/>
</dbReference>
<dbReference type="Pfam" id="PF00355">
    <property type="entry name" value="Rieske"/>
    <property type="match status" value="1"/>
</dbReference>
<comment type="function">
    <text evidence="1">Component of the ubiquinol-cytochrome c reductase complex (complex III or cytochrome b-c1 complex), which is a respiratory chain that generates an electrochemical potential coupled to ATP synthesis.</text>
</comment>
<evidence type="ECO:0000256" key="18">
    <source>
        <dbReference type="ARBA" id="ARBA00023157"/>
    </source>
</evidence>
<evidence type="ECO:0000256" key="3">
    <source>
        <dbReference type="ARBA" id="ARBA00010651"/>
    </source>
</evidence>
<dbReference type="Gene3D" id="2.102.10.10">
    <property type="entry name" value="Rieske [2Fe-2S] iron-sulphur domain"/>
    <property type="match status" value="1"/>
</dbReference>
<dbReference type="NCBIfam" id="TIGR01409">
    <property type="entry name" value="TAT_signal_seq"/>
    <property type="match status" value="1"/>
</dbReference>
<evidence type="ECO:0000256" key="1">
    <source>
        <dbReference type="ARBA" id="ARBA00002444"/>
    </source>
</evidence>
<feature type="domain" description="Rieske" evidence="22">
    <location>
        <begin position="99"/>
        <end position="199"/>
    </location>
</feature>
<dbReference type="InterPro" id="IPR019470">
    <property type="entry name" value="Ubiq_cytC_Rdtase_Fe-S_su_TAT"/>
</dbReference>
<evidence type="ECO:0000256" key="12">
    <source>
        <dbReference type="ARBA" id="ARBA00022967"/>
    </source>
</evidence>
<evidence type="ECO:0000256" key="11">
    <source>
        <dbReference type="ARBA" id="ARBA00022723"/>
    </source>
</evidence>
<evidence type="ECO:0000256" key="8">
    <source>
        <dbReference type="ARBA" id="ARBA00022475"/>
    </source>
</evidence>
<proteinExistence type="inferred from homology"/>
<evidence type="ECO:0000256" key="2">
    <source>
        <dbReference type="ARBA" id="ARBA00004162"/>
    </source>
</evidence>
<evidence type="ECO:0000256" key="16">
    <source>
        <dbReference type="ARBA" id="ARBA00023014"/>
    </source>
</evidence>
<evidence type="ECO:0000256" key="4">
    <source>
        <dbReference type="ARBA" id="ARBA00011649"/>
    </source>
</evidence>
<keyword evidence="15" id="KW-0408">Iron</keyword>
<dbReference type="InterPro" id="IPR036922">
    <property type="entry name" value="Rieske_2Fe-2S_sf"/>
</dbReference>
<keyword evidence="24" id="KW-1185">Reference proteome</keyword>
<dbReference type="InterPro" id="IPR006311">
    <property type="entry name" value="TAT_signal"/>
</dbReference>
<dbReference type="InterPro" id="IPR006317">
    <property type="entry name" value="Ubiquinol_cyt_c_Rdtase_Fe-S-su"/>
</dbReference>
<keyword evidence="16" id="KW-0411">Iron-sulfur</keyword>
<evidence type="ECO:0000256" key="20">
    <source>
        <dbReference type="RuleBase" id="RU004494"/>
    </source>
</evidence>
<keyword evidence="18" id="KW-1015">Disulfide bond</keyword>
<dbReference type="EC" id="7.1.1.8" evidence="5 20"/>
<dbReference type="PROSITE" id="PS51296">
    <property type="entry name" value="RIESKE"/>
    <property type="match status" value="1"/>
</dbReference>
<feature type="transmembrane region" description="Helical" evidence="20">
    <location>
        <begin position="40"/>
        <end position="61"/>
    </location>
</feature>
<evidence type="ECO:0000313" key="23">
    <source>
        <dbReference type="EMBL" id="GJE01863.1"/>
    </source>
</evidence>
<sequence>MAEGSAAGFAFVVSRESRNLATTVAPSDAAHPHGTTRRDFLYLATGAGAAVGAAALAWPFVASMAPDAETVAAGAPIEVDLTPITEGQIINVFWRGKLIFVRRLTQKEIGEMKAVQAAQMIDPAPFYARVKEGHDQWLVAYGNCTHLGCVPIANQGGHPGWGCPCHGSLFDAVGRVTRGPAPINLPIPPYAFQGDAKVRIGEGATA</sequence>
<evidence type="ECO:0000259" key="22">
    <source>
        <dbReference type="PROSITE" id="PS51296"/>
    </source>
</evidence>
<comment type="catalytic activity">
    <reaction evidence="19 20">
        <text>a quinol + 2 Fe(III)-[cytochrome c](out) = a quinone + 2 Fe(II)-[cytochrome c](out) + 2 H(+)(out)</text>
        <dbReference type="Rhea" id="RHEA:11484"/>
        <dbReference type="Rhea" id="RHEA-COMP:10350"/>
        <dbReference type="Rhea" id="RHEA-COMP:14399"/>
        <dbReference type="ChEBI" id="CHEBI:15378"/>
        <dbReference type="ChEBI" id="CHEBI:24646"/>
        <dbReference type="ChEBI" id="CHEBI:29033"/>
        <dbReference type="ChEBI" id="CHEBI:29034"/>
        <dbReference type="ChEBI" id="CHEBI:132124"/>
        <dbReference type="EC" id="7.1.1.8"/>
    </reaction>
</comment>
<dbReference type="CDD" id="cd03470">
    <property type="entry name" value="Rieske_cytochrome_bc1"/>
    <property type="match status" value="1"/>
</dbReference>
<keyword evidence="8" id="KW-1003">Cell membrane</keyword>
<dbReference type="PROSITE" id="PS51318">
    <property type="entry name" value="TAT"/>
    <property type="match status" value="1"/>
</dbReference>
<keyword evidence="12" id="KW-1278">Translocase</keyword>
<reference evidence="23" key="1">
    <citation type="journal article" date="2021" name="Front. Microbiol.">
        <title>Comprehensive Comparative Genomics and Phenotyping of Methylobacterium Species.</title>
        <authorList>
            <person name="Alessa O."/>
            <person name="Ogura Y."/>
            <person name="Fujitani Y."/>
            <person name="Takami H."/>
            <person name="Hayashi T."/>
            <person name="Sahin N."/>
            <person name="Tani A."/>
        </authorList>
    </citation>
    <scope>NUCLEOTIDE SEQUENCE</scope>
    <source>
        <strain evidence="23">DSM 17168</strain>
    </source>
</reference>
<accession>A0ABQ4SJC8</accession>
<keyword evidence="10" id="KW-0001">2Fe-2S</keyword>
<comment type="subunit">
    <text evidence="4 21">The main subunits of complex b-c1 are: cytochrome b, cytochrome c1 and the Rieske protein.</text>
</comment>
<keyword evidence="17 20" id="KW-0472">Membrane</keyword>
<evidence type="ECO:0000256" key="15">
    <source>
        <dbReference type="ARBA" id="ARBA00023004"/>
    </source>
</evidence>
<dbReference type="Gene3D" id="1.20.5.510">
    <property type="entry name" value="Single helix bin"/>
    <property type="match status" value="1"/>
</dbReference>
<comment type="caution">
    <text evidence="23">The sequence shown here is derived from an EMBL/GenBank/DDBJ whole genome shotgun (WGS) entry which is preliminary data.</text>
</comment>
<organism evidence="23 24">
    <name type="scientific">Methylobacterium isbiliense</name>
    <dbReference type="NCBI Taxonomy" id="315478"/>
    <lineage>
        <taxon>Bacteria</taxon>
        <taxon>Pseudomonadati</taxon>
        <taxon>Pseudomonadota</taxon>
        <taxon>Alphaproteobacteria</taxon>
        <taxon>Hyphomicrobiales</taxon>
        <taxon>Methylobacteriaceae</taxon>
        <taxon>Methylobacterium</taxon>
    </lineage>
</organism>
<dbReference type="InterPro" id="IPR019546">
    <property type="entry name" value="TAT_signal_bac_arc"/>
</dbReference>
<evidence type="ECO:0000256" key="19">
    <source>
        <dbReference type="ARBA" id="ARBA00029351"/>
    </source>
</evidence>
<evidence type="ECO:0000256" key="14">
    <source>
        <dbReference type="ARBA" id="ARBA00022989"/>
    </source>
</evidence>
<evidence type="ECO:0000256" key="5">
    <source>
        <dbReference type="ARBA" id="ARBA00012951"/>
    </source>
</evidence>
<evidence type="ECO:0000256" key="17">
    <source>
        <dbReference type="ARBA" id="ARBA00023136"/>
    </source>
</evidence>
<dbReference type="NCBIfam" id="TIGR01416">
    <property type="entry name" value="Rieske_proteo"/>
    <property type="match status" value="1"/>
</dbReference>
<dbReference type="PRINTS" id="PR00162">
    <property type="entry name" value="RIESKE"/>
</dbReference>
<keyword evidence="13 20" id="KW-0249">Electron transport</keyword>
<evidence type="ECO:0000256" key="21">
    <source>
        <dbReference type="RuleBase" id="RU004497"/>
    </source>
</evidence>
<dbReference type="InterPro" id="IPR005805">
    <property type="entry name" value="Rieske_Fe-S_prot_C"/>
</dbReference>
<keyword evidence="7 20" id="KW-0813">Transport</keyword>
<evidence type="ECO:0000256" key="7">
    <source>
        <dbReference type="ARBA" id="ARBA00022448"/>
    </source>
</evidence>
<comment type="miscellaneous">
    <text evidence="20">The Rieske protein is a high potential 2Fe-2S protein.</text>
</comment>
<evidence type="ECO:0000256" key="6">
    <source>
        <dbReference type="ARBA" id="ARBA00019816"/>
    </source>
</evidence>
<dbReference type="InterPro" id="IPR014349">
    <property type="entry name" value="Rieske_Fe-S_prot"/>
</dbReference>
<dbReference type="PANTHER" id="PTHR10134">
    <property type="entry name" value="CYTOCHROME B-C1 COMPLEX SUBUNIT RIESKE, MITOCHONDRIAL"/>
    <property type="match status" value="1"/>
</dbReference>